<evidence type="ECO:0000313" key="1">
    <source>
        <dbReference type="EMBL" id="GAJ30026.1"/>
    </source>
</evidence>
<proteinExistence type="predicted"/>
<dbReference type="EMBL" id="BAND01000098">
    <property type="protein sequence ID" value="GAJ30026.1"/>
    <property type="molecule type" value="Genomic_DNA"/>
</dbReference>
<dbReference type="Proteomes" id="UP000019760">
    <property type="component" value="Unassembled WGS sequence"/>
</dbReference>
<reference evidence="1 2" key="2">
    <citation type="journal article" date="2014" name="FEMS Microbiol. Lett.">
        <title>Draft genomic DNA sequence of the facultatively methylotrophic bacterium Acidomonas methanolica type strain MB58.</title>
        <authorList>
            <person name="Higashiura N."/>
            <person name="Hadano H."/>
            <person name="Hirakawa H."/>
            <person name="Matsutani M."/>
            <person name="Takabe S."/>
            <person name="Matsushita K."/>
            <person name="Azuma Y."/>
        </authorList>
    </citation>
    <scope>NUCLEOTIDE SEQUENCE [LARGE SCALE GENOMIC DNA]</scope>
    <source>
        <strain evidence="1 2">MB58</strain>
    </source>
</reference>
<gene>
    <name evidence="1" type="ORF">Amme_099_011</name>
</gene>
<reference evidence="2" key="1">
    <citation type="journal article" date="2014" name="FEMS Microbiol. Lett.">
        <title>Draft Genomic DNA Sequence of the Facultatively Methylotrophic Bacterium Acidomonas methanolica type strain MB58.</title>
        <authorList>
            <person name="Higashiura N."/>
            <person name="Hadano H."/>
            <person name="Hirakawa H."/>
            <person name="Matsutani M."/>
            <person name="Takabe S."/>
            <person name="Matsushita K."/>
            <person name="Azuma Y."/>
        </authorList>
    </citation>
    <scope>NUCLEOTIDE SEQUENCE [LARGE SCALE GENOMIC DNA]</scope>
    <source>
        <strain evidence="2">MB58</strain>
    </source>
</reference>
<sequence>MASYQRREAQLIAERERSLAYEMDARARARIAADVLQVVHVEAISARLRCHDLEMRQGLPLTDFPLFPDFPFREIPPSQEAHASSATGG</sequence>
<protein>
    <submittedName>
        <fullName evidence="1">Uncharacterized protein</fullName>
    </submittedName>
</protein>
<name>A0A023D894_ACIMT</name>
<accession>A0A023D894</accession>
<comment type="caution">
    <text evidence="1">The sequence shown here is derived from an EMBL/GenBank/DDBJ whole genome shotgun (WGS) entry which is preliminary data.</text>
</comment>
<evidence type="ECO:0000313" key="2">
    <source>
        <dbReference type="Proteomes" id="UP000019760"/>
    </source>
</evidence>
<dbReference type="AlphaFoldDB" id="A0A023D894"/>
<keyword evidence="2" id="KW-1185">Reference proteome</keyword>
<organism evidence="1 2">
    <name type="scientific">Acidomonas methanolica NBRC 104435</name>
    <dbReference type="NCBI Taxonomy" id="1231351"/>
    <lineage>
        <taxon>Bacteria</taxon>
        <taxon>Pseudomonadati</taxon>
        <taxon>Pseudomonadota</taxon>
        <taxon>Alphaproteobacteria</taxon>
        <taxon>Acetobacterales</taxon>
        <taxon>Acetobacteraceae</taxon>
        <taxon>Acidomonas</taxon>
    </lineage>
</organism>